<feature type="region of interest" description="Disordered" evidence="5">
    <location>
        <begin position="51"/>
        <end position="96"/>
    </location>
</feature>
<keyword evidence="4 6" id="KW-0472">Membrane</keyword>
<dbReference type="CDD" id="cd12087">
    <property type="entry name" value="TM_EGFR-like"/>
    <property type="match status" value="1"/>
</dbReference>
<evidence type="ECO:0000256" key="2">
    <source>
        <dbReference type="ARBA" id="ARBA00022692"/>
    </source>
</evidence>
<dbReference type="GO" id="GO:0071944">
    <property type="term" value="C:cell periphery"/>
    <property type="evidence" value="ECO:0007669"/>
    <property type="project" value="UniProtKB-ARBA"/>
</dbReference>
<proteinExistence type="predicted"/>
<reference evidence="7" key="1">
    <citation type="submission" date="2022-12" db="EMBL/GenBank/DDBJ databases">
        <authorList>
            <person name="Petersen C."/>
        </authorList>
    </citation>
    <scope>NUCLEOTIDE SEQUENCE</scope>
    <source>
        <strain evidence="7">IBT 15544</strain>
    </source>
</reference>
<feature type="compositionally biased region" description="Low complexity" evidence="5">
    <location>
        <begin position="403"/>
        <end position="415"/>
    </location>
</feature>
<evidence type="ECO:0000256" key="5">
    <source>
        <dbReference type="SAM" id="MobiDB-lite"/>
    </source>
</evidence>
<dbReference type="AlphaFoldDB" id="A0A9W9NEF1"/>
<dbReference type="GO" id="GO:0016020">
    <property type="term" value="C:membrane"/>
    <property type="evidence" value="ECO:0007669"/>
    <property type="project" value="UniProtKB-SubCell"/>
</dbReference>
<keyword evidence="3 6" id="KW-1133">Transmembrane helix</keyword>
<comment type="caution">
    <text evidence="7">The sequence shown here is derived from an EMBL/GenBank/DDBJ whole genome shotgun (WGS) entry which is preliminary data.</text>
</comment>
<protein>
    <submittedName>
        <fullName evidence="7">Uncharacterized protein</fullName>
    </submittedName>
</protein>
<sequence length="456" mass="48993">MLNSTGAATQTRAASLAEVARAAVTLVVTETVRPTWIITESVIVFTNTVSSEEKTSLPETAPQSAEPTDTAQRQISPQSLQADTTSPISVPTTVPLIEDPTSRSAEYWPGFLGHLTVQTSWDSESSPSSSLVSPSPPSSESSSSPTLLTTSSSVRTSVLSSMTPSSLASTPARETMSSISPATRSSTSPYHSPTFTPLSGLGSNASSTESFSGQSHHRSPGTGTIVGSAIGGAAVVALGLLACFFFFRRKRTLSHQRQASRQRLLRTSESMSSTEGFHRRQFSQPLPATQFPVTDATPIFHSRRYSNTLDNRPSPAVAACYPNLSHDRVNPYGEMPCHLLEDSFADPEAPPLSRGLSPIIEVSPPTRSASLYSRSSWDGGLNVVESHEPIRISPYGCTYPSRSTLTLETSGSGSRYQNTPKSHSRRSDPFDLESPANTLQWPFPASPRPNRWGSRF</sequence>
<dbReference type="OrthoDB" id="4369808at2759"/>
<keyword evidence="8" id="KW-1185">Reference proteome</keyword>
<feature type="region of interest" description="Disordered" evidence="5">
    <location>
        <begin position="403"/>
        <end position="456"/>
    </location>
</feature>
<feature type="compositionally biased region" description="Low complexity" evidence="5">
    <location>
        <begin position="175"/>
        <end position="188"/>
    </location>
</feature>
<evidence type="ECO:0000313" key="7">
    <source>
        <dbReference type="EMBL" id="KAJ5218350.1"/>
    </source>
</evidence>
<dbReference type="Proteomes" id="UP001150904">
    <property type="component" value="Unassembled WGS sequence"/>
</dbReference>
<evidence type="ECO:0000313" key="8">
    <source>
        <dbReference type="Proteomes" id="UP001150904"/>
    </source>
</evidence>
<evidence type="ECO:0000256" key="6">
    <source>
        <dbReference type="SAM" id="Phobius"/>
    </source>
</evidence>
<dbReference type="GeneID" id="83174812"/>
<evidence type="ECO:0000256" key="4">
    <source>
        <dbReference type="ARBA" id="ARBA00023136"/>
    </source>
</evidence>
<organism evidence="7 8">
    <name type="scientific">Penicillium cinerascens</name>
    <dbReference type="NCBI Taxonomy" id="70096"/>
    <lineage>
        <taxon>Eukaryota</taxon>
        <taxon>Fungi</taxon>
        <taxon>Dikarya</taxon>
        <taxon>Ascomycota</taxon>
        <taxon>Pezizomycotina</taxon>
        <taxon>Eurotiomycetes</taxon>
        <taxon>Eurotiomycetidae</taxon>
        <taxon>Eurotiales</taxon>
        <taxon>Aspergillaceae</taxon>
        <taxon>Penicillium</taxon>
    </lineage>
</organism>
<dbReference type="EMBL" id="JAPQKR010000004">
    <property type="protein sequence ID" value="KAJ5218350.1"/>
    <property type="molecule type" value="Genomic_DNA"/>
</dbReference>
<gene>
    <name evidence="7" type="ORF">N7498_000449</name>
</gene>
<feature type="compositionally biased region" description="Low complexity" evidence="5">
    <location>
        <begin position="84"/>
        <end position="95"/>
    </location>
</feature>
<evidence type="ECO:0000256" key="1">
    <source>
        <dbReference type="ARBA" id="ARBA00004167"/>
    </source>
</evidence>
<feature type="region of interest" description="Disordered" evidence="5">
    <location>
        <begin position="122"/>
        <end position="219"/>
    </location>
</feature>
<feature type="compositionally biased region" description="Polar residues" evidence="5">
    <location>
        <begin position="57"/>
        <end position="83"/>
    </location>
</feature>
<dbReference type="PANTHER" id="PTHR15549">
    <property type="entry name" value="PAIRED IMMUNOGLOBULIN-LIKE TYPE 2 RECEPTOR"/>
    <property type="match status" value="1"/>
</dbReference>
<dbReference type="RefSeq" id="XP_058312923.1">
    <property type="nucleotide sequence ID" value="XM_058447512.1"/>
</dbReference>
<feature type="compositionally biased region" description="Polar residues" evidence="5">
    <location>
        <begin position="189"/>
        <end position="214"/>
    </location>
</feature>
<evidence type="ECO:0000256" key="3">
    <source>
        <dbReference type="ARBA" id="ARBA00022989"/>
    </source>
</evidence>
<feature type="compositionally biased region" description="Low complexity" evidence="5">
    <location>
        <begin position="123"/>
        <end position="161"/>
    </location>
</feature>
<comment type="subcellular location">
    <subcellularLocation>
        <location evidence="1">Membrane</location>
        <topology evidence="1">Single-pass membrane protein</topology>
    </subcellularLocation>
</comment>
<reference evidence="7" key="2">
    <citation type="journal article" date="2023" name="IMA Fungus">
        <title>Comparative genomic study of the Penicillium genus elucidates a diverse pangenome and 15 lateral gene transfer events.</title>
        <authorList>
            <person name="Petersen C."/>
            <person name="Sorensen T."/>
            <person name="Nielsen M.R."/>
            <person name="Sondergaard T.E."/>
            <person name="Sorensen J.L."/>
            <person name="Fitzpatrick D.A."/>
            <person name="Frisvad J.C."/>
            <person name="Nielsen K.L."/>
        </authorList>
    </citation>
    <scope>NUCLEOTIDE SEQUENCE</scope>
    <source>
        <strain evidence="7">IBT 15544</strain>
    </source>
</reference>
<dbReference type="InterPro" id="IPR051694">
    <property type="entry name" value="Immunoregulatory_rcpt-like"/>
</dbReference>
<keyword evidence="2 6" id="KW-0812">Transmembrane</keyword>
<feature type="transmembrane region" description="Helical" evidence="6">
    <location>
        <begin position="225"/>
        <end position="247"/>
    </location>
</feature>
<accession>A0A9W9NEF1</accession>
<dbReference type="PANTHER" id="PTHR15549:SF26">
    <property type="entry name" value="AXIAL BUDDING PATTERN PROTEIN 2-RELATED"/>
    <property type="match status" value="1"/>
</dbReference>
<name>A0A9W9NEF1_9EURO</name>